<dbReference type="Gene3D" id="1.25.40.20">
    <property type="entry name" value="Ankyrin repeat-containing domain"/>
    <property type="match status" value="1"/>
</dbReference>
<gene>
    <name evidence="2" type="ORF">PXEA_LOCUS30447</name>
</gene>
<dbReference type="Proteomes" id="UP000784294">
    <property type="component" value="Unassembled WGS sequence"/>
</dbReference>
<dbReference type="InterPro" id="IPR047184">
    <property type="entry name" value="KANK1-4"/>
</dbReference>
<evidence type="ECO:0000313" key="3">
    <source>
        <dbReference type="Proteomes" id="UP000784294"/>
    </source>
</evidence>
<dbReference type="InterPro" id="IPR036770">
    <property type="entry name" value="Ankyrin_rpt-contain_sf"/>
</dbReference>
<dbReference type="PANTHER" id="PTHR24168:SF21">
    <property type="entry name" value="KANK, ISOFORM D"/>
    <property type="match status" value="1"/>
</dbReference>
<organism evidence="2 3">
    <name type="scientific">Protopolystoma xenopodis</name>
    <dbReference type="NCBI Taxonomy" id="117903"/>
    <lineage>
        <taxon>Eukaryota</taxon>
        <taxon>Metazoa</taxon>
        <taxon>Spiralia</taxon>
        <taxon>Lophotrochozoa</taxon>
        <taxon>Platyhelminthes</taxon>
        <taxon>Monogenea</taxon>
        <taxon>Polyopisthocotylea</taxon>
        <taxon>Polystomatidea</taxon>
        <taxon>Polystomatidae</taxon>
        <taxon>Protopolystoma</taxon>
    </lineage>
</organism>
<protein>
    <submittedName>
        <fullName evidence="2">Uncharacterized protein</fullName>
    </submittedName>
</protein>
<dbReference type="SUPFAM" id="SSF48403">
    <property type="entry name" value="Ankyrin repeat"/>
    <property type="match status" value="1"/>
</dbReference>
<dbReference type="AlphaFoldDB" id="A0A448XI64"/>
<dbReference type="PROSITE" id="PS50297">
    <property type="entry name" value="ANK_REP_REGION"/>
    <property type="match status" value="1"/>
</dbReference>
<evidence type="ECO:0000313" key="2">
    <source>
        <dbReference type="EMBL" id="VEL37007.1"/>
    </source>
</evidence>
<dbReference type="InterPro" id="IPR002110">
    <property type="entry name" value="Ankyrin_rpt"/>
</dbReference>
<comment type="caution">
    <text evidence="2">The sequence shown here is derived from an EMBL/GenBank/DDBJ whole genome shotgun (WGS) entry which is preliminary data.</text>
</comment>
<keyword evidence="3" id="KW-1185">Reference proteome</keyword>
<keyword evidence="1" id="KW-0040">ANK repeat</keyword>
<name>A0A448XI64_9PLAT</name>
<dbReference type="OrthoDB" id="5406014at2759"/>
<proteinExistence type="predicted"/>
<evidence type="ECO:0000256" key="1">
    <source>
        <dbReference type="PROSITE-ProRule" id="PRU00023"/>
    </source>
</evidence>
<reference evidence="2" key="1">
    <citation type="submission" date="2018-11" db="EMBL/GenBank/DDBJ databases">
        <authorList>
            <consortium name="Pathogen Informatics"/>
        </authorList>
    </citation>
    <scope>NUCLEOTIDE SEQUENCE</scope>
</reference>
<feature type="repeat" description="ANK" evidence="1">
    <location>
        <begin position="47"/>
        <end position="71"/>
    </location>
</feature>
<sequence>MATISRCWFEATTQRMVDFELVEDMIATFHTFSPEFLAAVIQLTDQNGSTSLHYAVGHGAWPLVSVILDTGYAPVNHLNLAGFSPIMIATISHRK</sequence>
<dbReference type="GO" id="GO:0005856">
    <property type="term" value="C:cytoskeleton"/>
    <property type="evidence" value="ECO:0007669"/>
    <property type="project" value="TreeGrafter"/>
</dbReference>
<dbReference type="GO" id="GO:0030837">
    <property type="term" value="P:negative regulation of actin filament polymerization"/>
    <property type="evidence" value="ECO:0007669"/>
    <property type="project" value="InterPro"/>
</dbReference>
<dbReference type="PANTHER" id="PTHR24168">
    <property type="entry name" value="KN MOTIF AND ANKYRIN REPEAT DOMAIN-CONTAINING"/>
    <property type="match status" value="1"/>
</dbReference>
<accession>A0A448XI64</accession>
<dbReference type="PROSITE" id="PS50088">
    <property type="entry name" value="ANK_REPEAT"/>
    <property type="match status" value="1"/>
</dbReference>
<dbReference type="GO" id="GO:0005737">
    <property type="term" value="C:cytoplasm"/>
    <property type="evidence" value="ECO:0007669"/>
    <property type="project" value="TreeGrafter"/>
</dbReference>
<dbReference type="EMBL" id="CAAALY010253751">
    <property type="protein sequence ID" value="VEL37007.1"/>
    <property type="molecule type" value="Genomic_DNA"/>
</dbReference>